<keyword evidence="2" id="KW-1133">Transmembrane helix</keyword>
<accession>A0ABW0HS06</accession>
<organism evidence="3 4">
    <name type="scientific">Cohnella soli</name>
    <dbReference type="NCBI Taxonomy" id="425005"/>
    <lineage>
        <taxon>Bacteria</taxon>
        <taxon>Bacillati</taxon>
        <taxon>Bacillota</taxon>
        <taxon>Bacilli</taxon>
        <taxon>Bacillales</taxon>
        <taxon>Paenibacillaceae</taxon>
        <taxon>Cohnella</taxon>
    </lineage>
</organism>
<sequence length="382" mass="41579">MDDKELFEQLARGPLNRNGFDESMKRRINDSLDRPAGARRGARFWPLRWPALGFSLLLALVIGAGVWGLNAGIGQRDNLSESTPEPVETSAASSAQPVDPTPHSAVAIGLRQDGNAPDSPSTYRTIVVAPENGKLTYVRSGEGIWMPYKTTFWKIESRTVSAPSSQLLVALKSGISDAKAANTSVAGRSEKLLYAGSRFVSIMQTSADGTSRAFVNQVTDLDPKVRETDPETLANTEYSFAAALGDAANGQDAEEWAIAREEKKWVAKKPAGDRAAAVSDWTTISVELNSDFAKDLPLAVSGLQLDRNAADAYISKDGDTAVIVSNNRIQVVPYRLSLAEQQPAELTLRPNESVVMVQWATQAKYVDNWKQMFDKWFAASAR</sequence>
<dbReference type="RefSeq" id="WP_378133440.1">
    <property type="nucleotide sequence ID" value="NZ_JBHSMI010000025.1"/>
</dbReference>
<gene>
    <name evidence="3" type="ORF">ACFPOF_13550</name>
</gene>
<feature type="transmembrane region" description="Helical" evidence="2">
    <location>
        <begin position="49"/>
        <end position="69"/>
    </location>
</feature>
<evidence type="ECO:0000313" key="4">
    <source>
        <dbReference type="Proteomes" id="UP001596113"/>
    </source>
</evidence>
<evidence type="ECO:0000256" key="1">
    <source>
        <dbReference type="SAM" id="MobiDB-lite"/>
    </source>
</evidence>
<keyword evidence="2" id="KW-0812">Transmembrane</keyword>
<proteinExistence type="predicted"/>
<keyword evidence="2" id="KW-0472">Membrane</keyword>
<feature type="region of interest" description="Disordered" evidence="1">
    <location>
        <begin position="77"/>
        <end position="102"/>
    </location>
</feature>
<name>A0ABW0HS06_9BACL</name>
<evidence type="ECO:0000313" key="3">
    <source>
        <dbReference type="EMBL" id="MFC5403764.1"/>
    </source>
</evidence>
<keyword evidence="4" id="KW-1185">Reference proteome</keyword>
<reference evidence="4" key="1">
    <citation type="journal article" date="2019" name="Int. J. Syst. Evol. Microbiol.">
        <title>The Global Catalogue of Microorganisms (GCM) 10K type strain sequencing project: providing services to taxonomists for standard genome sequencing and annotation.</title>
        <authorList>
            <consortium name="The Broad Institute Genomics Platform"/>
            <consortium name="The Broad Institute Genome Sequencing Center for Infectious Disease"/>
            <person name="Wu L."/>
            <person name="Ma J."/>
        </authorList>
    </citation>
    <scope>NUCLEOTIDE SEQUENCE [LARGE SCALE GENOMIC DNA]</scope>
    <source>
        <strain evidence="4">CGMCC 1.18575</strain>
    </source>
</reference>
<evidence type="ECO:0000256" key="2">
    <source>
        <dbReference type="SAM" id="Phobius"/>
    </source>
</evidence>
<protein>
    <submittedName>
        <fullName evidence="3">Uncharacterized protein</fullName>
    </submittedName>
</protein>
<dbReference type="Proteomes" id="UP001596113">
    <property type="component" value="Unassembled WGS sequence"/>
</dbReference>
<dbReference type="EMBL" id="JBHSMI010000025">
    <property type="protein sequence ID" value="MFC5403764.1"/>
    <property type="molecule type" value="Genomic_DNA"/>
</dbReference>
<comment type="caution">
    <text evidence="3">The sequence shown here is derived from an EMBL/GenBank/DDBJ whole genome shotgun (WGS) entry which is preliminary data.</text>
</comment>